<protein>
    <submittedName>
        <fullName evidence="2">Uncharacterized protein</fullName>
    </submittedName>
</protein>
<accession>A0A1B7VH03</accession>
<evidence type="ECO:0000313" key="3">
    <source>
        <dbReference type="Proteomes" id="UP000092382"/>
    </source>
</evidence>
<dbReference type="PATRIC" id="fig|1710894.3.peg.3349"/>
<gene>
    <name evidence="2" type="ORF">AN481_18915</name>
</gene>
<evidence type="ECO:0000313" key="2">
    <source>
        <dbReference type="EMBL" id="OBQ17391.1"/>
    </source>
</evidence>
<dbReference type="EMBL" id="LJOY01000118">
    <property type="protein sequence ID" value="OBQ17391.1"/>
    <property type="molecule type" value="Genomic_DNA"/>
</dbReference>
<sequence length="85" mass="9876">MVLVTSNLNRNQNWILAFFVFLILLLPAFFGLRIISNSSLVKERLINEENDKIIQNAKNEAVIMKREAEKRLNAKIKSFMDNNPL</sequence>
<keyword evidence="1" id="KW-1133">Transmembrane helix</keyword>
<dbReference type="AlphaFoldDB" id="A0A1B7VH03"/>
<comment type="caution">
    <text evidence="2">The sequence shown here is derived from an EMBL/GenBank/DDBJ whole genome shotgun (WGS) entry which is preliminary data.</text>
</comment>
<keyword evidence="1" id="KW-0812">Transmembrane</keyword>
<reference evidence="2 3" key="1">
    <citation type="submission" date="2015-09" db="EMBL/GenBank/DDBJ databases">
        <title>Whole genome shotgun sequence assembly of Aphanizomenon flos-aquae UKL13.</title>
        <authorList>
            <person name="Driscoll C."/>
        </authorList>
    </citation>
    <scope>NUCLEOTIDE SEQUENCE [LARGE SCALE GENOMIC DNA]</scope>
    <source>
        <strain evidence="2">MDT13</strain>
    </source>
</reference>
<feature type="transmembrane region" description="Helical" evidence="1">
    <location>
        <begin position="14"/>
        <end position="35"/>
    </location>
</feature>
<evidence type="ECO:0000256" key="1">
    <source>
        <dbReference type="SAM" id="Phobius"/>
    </source>
</evidence>
<name>A0A1B7VH03_APHFL</name>
<organism evidence="2 3">
    <name type="scientific">Aphanizomenon flos-aquae LD13</name>
    <dbReference type="NCBI Taxonomy" id="1710894"/>
    <lineage>
        <taxon>Bacteria</taxon>
        <taxon>Bacillati</taxon>
        <taxon>Cyanobacteriota</taxon>
        <taxon>Cyanophyceae</taxon>
        <taxon>Nostocales</taxon>
        <taxon>Aphanizomenonaceae</taxon>
        <taxon>Aphanizomenon</taxon>
    </lineage>
</organism>
<keyword evidence="1" id="KW-0472">Membrane</keyword>
<dbReference type="Proteomes" id="UP000092382">
    <property type="component" value="Unassembled WGS sequence"/>
</dbReference>
<proteinExistence type="predicted"/>